<keyword evidence="2" id="KW-1185">Reference proteome</keyword>
<reference evidence="1" key="1">
    <citation type="journal article" date="2022" name="Int. J. Mol. Sci.">
        <title>Draft Genome of Tanacetum Coccineum: Genomic Comparison of Closely Related Tanacetum-Family Plants.</title>
        <authorList>
            <person name="Yamashiro T."/>
            <person name="Shiraishi A."/>
            <person name="Nakayama K."/>
            <person name="Satake H."/>
        </authorList>
    </citation>
    <scope>NUCLEOTIDE SEQUENCE</scope>
</reference>
<dbReference type="Pfam" id="PF08284">
    <property type="entry name" value="RVP_2"/>
    <property type="match status" value="1"/>
</dbReference>
<dbReference type="SUPFAM" id="SSF50630">
    <property type="entry name" value="Acid proteases"/>
    <property type="match status" value="1"/>
</dbReference>
<accession>A0ABQ5I4K7</accession>
<keyword evidence="1" id="KW-0808">Transferase</keyword>
<dbReference type="PANTHER" id="PTHR15503:SF45">
    <property type="entry name" value="RNA-DIRECTED DNA POLYMERASE HOMOLOG"/>
    <property type="match status" value="1"/>
</dbReference>
<gene>
    <name evidence="1" type="ORF">Tco_1090553</name>
</gene>
<sequence>MLCPEKKKLDGRNASGHVYAVKNVDQAQGPNVVTGTFLLNNRYFNMLFDSGSDKSFINASLIHLFDNEPERISASYEVELADGRIASTNTVLKGCTLNLVNHLFKIDLMPIELGAFDVIIGMDWLADNDAVIICGKKEVHIPIKNRTLVVKGDSNSSRLKVISCIKARKYIERGCHLFLAHITEKEKSEKRLEDVPVICDFPEVFPDDLPGLPPSRQIEFKIDLVPGAAPVARAPYRLAPSEMKELSEQLKELLEKGFIRPSSSPWGAPVLFVKKKDGSFRMCIDYRELNKLTVKKNVILSEELTIYSSTSRFKCVIFEIITVGVSSMQAVREDDLPTISLLFRLENYTTHDLELGAVVFALDSGDITLWKVREKPLRFVFGNVNCTDLSEGILIGPNGSCETKKCQSRKIWGRCLKPIFKIHSDGIRIMPLRCAKVKVRSFSDRQDFCSNPKFLNGSGNILLWILLRDFRCRGEISSALTGGKLQIAVCWNELGDSQLLGKFNSVRSRKRFIKVRNGLLTQEAGQQELCRCKRTADGVYVVGCDMVMLKVCLEGVIRFGKRGRKVEVHDREAIEVEAEQDSIVKNQMAFAFGKPALRLTSSPKTLTYGKSSKMAISIMKLKTWETKFNEAMPYVIIEDLSKKKLGKTMKPR</sequence>
<dbReference type="InterPro" id="IPR001969">
    <property type="entry name" value="Aspartic_peptidase_AS"/>
</dbReference>
<dbReference type="PROSITE" id="PS00141">
    <property type="entry name" value="ASP_PROTEASE"/>
    <property type="match status" value="1"/>
</dbReference>
<keyword evidence="1" id="KW-0695">RNA-directed DNA polymerase</keyword>
<evidence type="ECO:0000313" key="2">
    <source>
        <dbReference type="Proteomes" id="UP001151760"/>
    </source>
</evidence>
<dbReference type="InterPro" id="IPR043502">
    <property type="entry name" value="DNA/RNA_pol_sf"/>
</dbReference>
<name>A0ABQ5I4K7_9ASTR</name>
<dbReference type="Gene3D" id="2.40.70.10">
    <property type="entry name" value="Acid Proteases"/>
    <property type="match status" value="1"/>
</dbReference>
<dbReference type="CDD" id="cd00303">
    <property type="entry name" value="retropepsin_like"/>
    <property type="match status" value="1"/>
</dbReference>
<dbReference type="InterPro" id="IPR021109">
    <property type="entry name" value="Peptidase_aspartic_dom_sf"/>
</dbReference>
<dbReference type="SUPFAM" id="SSF56672">
    <property type="entry name" value="DNA/RNA polymerases"/>
    <property type="match status" value="1"/>
</dbReference>
<protein>
    <submittedName>
        <fullName evidence="1">Reverse transcriptase domain-containing protein</fullName>
    </submittedName>
</protein>
<dbReference type="GO" id="GO:0003964">
    <property type="term" value="F:RNA-directed DNA polymerase activity"/>
    <property type="evidence" value="ECO:0007669"/>
    <property type="project" value="UniProtKB-KW"/>
</dbReference>
<dbReference type="Proteomes" id="UP001151760">
    <property type="component" value="Unassembled WGS sequence"/>
</dbReference>
<dbReference type="PANTHER" id="PTHR15503">
    <property type="entry name" value="LDOC1 RELATED"/>
    <property type="match status" value="1"/>
</dbReference>
<reference evidence="1" key="2">
    <citation type="submission" date="2022-01" db="EMBL/GenBank/DDBJ databases">
        <authorList>
            <person name="Yamashiro T."/>
            <person name="Shiraishi A."/>
            <person name="Satake H."/>
            <person name="Nakayama K."/>
        </authorList>
    </citation>
    <scope>NUCLEOTIDE SEQUENCE</scope>
</reference>
<comment type="caution">
    <text evidence="1">The sequence shown here is derived from an EMBL/GenBank/DDBJ whole genome shotgun (WGS) entry which is preliminary data.</text>
</comment>
<dbReference type="InterPro" id="IPR032567">
    <property type="entry name" value="RTL1-rel"/>
</dbReference>
<evidence type="ECO:0000313" key="1">
    <source>
        <dbReference type="EMBL" id="GJT95035.1"/>
    </source>
</evidence>
<organism evidence="1 2">
    <name type="scientific">Tanacetum coccineum</name>
    <dbReference type="NCBI Taxonomy" id="301880"/>
    <lineage>
        <taxon>Eukaryota</taxon>
        <taxon>Viridiplantae</taxon>
        <taxon>Streptophyta</taxon>
        <taxon>Embryophyta</taxon>
        <taxon>Tracheophyta</taxon>
        <taxon>Spermatophyta</taxon>
        <taxon>Magnoliopsida</taxon>
        <taxon>eudicotyledons</taxon>
        <taxon>Gunneridae</taxon>
        <taxon>Pentapetalae</taxon>
        <taxon>asterids</taxon>
        <taxon>campanulids</taxon>
        <taxon>Asterales</taxon>
        <taxon>Asteraceae</taxon>
        <taxon>Asteroideae</taxon>
        <taxon>Anthemideae</taxon>
        <taxon>Anthemidinae</taxon>
        <taxon>Tanacetum</taxon>
    </lineage>
</organism>
<dbReference type="EMBL" id="BQNB010020351">
    <property type="protein sequence ID" value="GJT95035.1"/>
    <property type="molecule type" value="Genomic_DNA"/>
</dbReference>
<proteinExistence type="predicted"/>
<dbReference type="Gene3D" id="3.10.10.10">
    <property type="entry name" value="HIV Type 1 Reverse Transcriptase, subunit A, domain 1"/>
    <property type="match status" value="1"/>
</dbReference>
<keyword evidence="1" id="KW-0548">Nucleotidyltransferase</keyword>